<keyword evidence="3" id="KW-1185">Reference proteome</keyword>
<dbReference type="EMBL" id="KN824340">
    <property type="protein sequence ID" value="KIM23228.1"/>
    <property type="molecule type" value="Genomic_DNA"/>
</dbReference>
<evidence type="ECO:0000313" key="2">
    <source>
        <dbReference type="EMBL" id="KIM23228.1"/>
    </source>
</evidence>
<proteinExistence type="predicted"/>
<dbReference type="AlphaFoldDB" id="A0A0C2W9X8"/>
<accession>A0A0C2W9X8</accession>
<dbReference type="Proteomes" id="UP000054097">
    <property type="component" value="Unassembled WGS sequence"/>
</dbReference>
<evidence type="ECO:0000256" key="1">
    <source>
        <dbReference type="SAM" id="MobiDB-lite"/>
    </source>
</evidence>
<organism evidence="2 3">
    <name type="scientific">Serendipita vermifera MAFF 305830</name>
    <dbReference type="NCBI Taxonomy" id="933852"/>
    <lineage>
        <taxon>Eukaryota</taxon>
        <taxon>Fungi</taxon>
        <taxon>Dikarya</taxon>
        <taxon>Basidiomycota</taxon>
        <taxon>Agaricomycotina</taxon>
        <taxon>Agaricomycetes</taxon>
        <taxon>Sebacinales</taxon>
        <taxon>Serendipitaceae</taxon>
        <taxon>Serendipita</taxon>
    </lineage>
</organism>
<reference evidence="2 3" key="1">
    <citation type="submission" date="2014-04" db="EMBL/GenBank/DDBJ databases">
        <authorList>
            <consortium name="DOE Joint Genome Institute"/>
            <person name="Kuo A."/>
            <person name="Zuccaro A."/>
            <person name="Kohler A."/>
            <person name="Nagy L.G."/>
            <person name="Floudas D."/>
            <person name="Copeland A."/>
            <person name="Barry K.W."/>
            <person name="Cichocki N."/>
            <person name="Veneault-Fourrey C."/>
            <person name="LaButti K."/>
            <person name="Lindquist E.A."/>
            <person name="Lipzen A."/>
            <person name="Lundell T."/>
            <person name="Morin E."/>
            <person name="Murat C."/>
            <person name="Sun H."/>
            <person name="Tunlid A."/>
            <person name="Henrissat B."/>
            <person name="Grigoriev I.V."/>
            <person name="Hibbett D.S."/>
            <person name="Martin F."/>
            <person name="Nordberg H.P."/>
            <person name="Cantor M.N."/>
            <person name="Hua S.X."/>
        </authorList>
    </citation>
    <scope>NUCLEOTIDE SEQUENCE [LARGE SCALE GENOMIC DNA]</scope>
    <source>
        <strain evidence="2 3">MAFF 305830</strain>
    </source>
</reference>
<protein>
    <submittedName>
        <fullName evidence="2">Uncharacterized protein</fullName>
    </submittedName>
</protein>
<dbReference type="HOGENOM" id="CLU_1714415_0_0_1"/>
<gene>
    <name evidence="2" type="ORF">M408DRAFT_264718</name>
</gene>
<feature type="compositionally biased region" description="Basic and acidic residues" evidence="1">
    <location>
        <begin position="114"/>
        <end position="124"/>
    </location>
</feature>
<reference evidence="3" key="2">
    <citation type="submission" date="2015-01" db="EMBL/GenBank/DDBJ databases">
        <title>Evolutionary Origins and Diversification of the Mycorrhizal Mutualists.</title>
        <authorList>
            <consortium name="DOE Joint Genome Institute"/>
            <consortium name="Mycorrhizal Genomics Consortium"/>
            <person name="Kohler A."/>
            <person name="Kuo A."/>
            <person name="Nagy L.G."/>
            <person name="Floudas D."/>
            <person name="Copeland A."/>
            <person name="Barry K.W."/>
            <person name="Cichocki N."/>
            <person name="Veneault-Fourrey C."/>
            <person name="LaButti K."/>
            <person name="Lindquist E.A."/>
            <person name="Lipzen A."/>
            <person name="Lundell T."/>
            <person name="Morin E."/>
            <person name="Murat C."/>
            <person name="Riley R."/>
            <person name="Ohm R."/>
            <person name="Sun H."/>
            <person name="Tunlid A."/>
            <person name="Henrissat B."/>
            <person name="Grigoriev I.V."/>
            <person name="Hibbett D.S."/>
            <person name="Martin F."/>
        </authorList>
    </citation>
    <scope>NUCLEOTIDE SEQUENCE [LARGE SCALE GENOMIC DNA]</scope>
    <source>
        <strain evidence="3">MAFF 305830</strain>
    </source>
</reference>
<evidence type="ECO:0000313" key="3">
    <source>
        <dbReference type="Proteomes" id="UP000054097"/>
    </source>
</evidence>
<feature type="region of interest" description="Disordered" evidence="1">
    <location>
        <begin position="114"/>
        <end position="153"/>
    </location>
</feature>
<name>A0A0C2W9X8_SERVB</name>
<sequence>MQLNYGERTVLTAWNGDYEYFLENARHLCEIPQSTKVRLYARLAVFGGQEIEVDPKIWSTLEREITGVSLKEIVPVKVSLPEVIPEEAPPYSELGTVTAEVKSAAVKQAFELEEKLSAPDHDRPPPSPVHVVSGPKETLPSPKALASNVPHAG</sequence>